<dbReference type="SMART" id="SM00228">
    <property type="entry name" value="PDZ"/>
    <property type="match status" value="1"/>
</dbReference>
<evidence type="ECO:0000256" key="1">
    <source>
        <dbReference type="ARBA" id="ARBA00010541"/>
    </source>
</evidence>
<dbReference type="GO" id="GO:0004252">
    <property type="term" value="F:serine-type endopeptidase activity"/>
    <property type="evidence" value="ECO:0007669"/>
    <property type="project" value="InterPro"/>
</dbReference>
<dbReference type="PRINTS" id="PR00834">
    <property type="entry name" value="PROTEASES2C"/>
</dbReference>
<accession>A0A9X2JGY3</accession>
<dbReference type="InterPro" id="IPR001478">
    <property type="entry name" value="PDZ"/>
</dbReference>
<proteinExistence type="inferred from homology"/>
<protein>
    <submittedName>
        <fullName evidence="7">Trypsin-like peptidase domain-containing protein</fullName>
    </submittedName>
</protein>
<dbReference type="RefSeq" id="WP_252853602.1">
    <property type="nucleotide sequence ID" value="NZ_JAMXLR010000055.1"/>
</dbReference>
<dbReference type="PROSITE" id="PS50106">
    <property type="entry name" value="PDZ"/>
    <property type="match status" value="1"/>
</dbReference>
<feature type="coiled-coil region" evidence="4">
    <location>
        <begin position="43"/>
        <end position="70"/>
    </location>
</feature>
<dbReference type="Gene3D" id="2.30.42.10">
    <property type="match status" value="1"/>
</dbReference>
<feature type="signal peptide" evidence="5">
    <location>
        <begin position="1"/>
        <end position="29"/>
    </location>
</feature>
<evidence type="ECO:0000256" key="2">
    <source>
        <dbReference type="ARBA" id="ARBA00022670"/>
    </source>
</evidence>
<evidence type="ECO:0000313" key="8">
    <source>
        <dbReference type="Proteomes" id="UP001155241"/>
    </source>
</evidence>
<dbReference type="PANTHER" id="PTHR22939:SF129">
    <property type="entry name" value="SERINE PROTEASE HTRA2, MITOCHONDRIAL"/>
    <property type="match status" value="1"/>
</dbReference>
<evidence type="ECO:0000313" key="7">
    <source>
        <dbReference type="EMBL" id="MCO6045490.1"/>
    </source>
</evidence>
<evidence type="ECO:0000256" key="3">
    <source>
        <dbReference type="ARBA" id="ARBA00022801"/>
    </source>
</evidence>
<dbReference type="Pfam" id="PF13365">
    <property type="entry name" value="Trypsin_2"/>
    <property type="match status" value="1"/>
</dbReference>
<dbReference type="PANTHER" id="PTHR22939">
    <property type="entry name" value="SERINE PROTEASE FAMILY S1C HTRA-RELATED"/>
    <property type="match status" value="1"/>
</dbReference>
<dbReference type="SUPFAM" id="SSF50156">
    <property type="entry name" value="PDZ domain-like"/>
    <property type="match status" value="1"/>
</dbReference>
<comment type="similarity">
    <text evidence="1">Belongs to the peptidase S1C family.</text>
</comment>
<dbReference type="Proteomes" id="UP001155241">
    <property type="component" value="Unassembled WGS sequence"/>
</dbReference>
<keyword evidence="8" id="KW-1185">Reference proteome</keyword>
<dbReference type="InterPro" id="IPR009003">
    <property type="entry name" value="Peptidase_S1_PA"/>
</dbReference>
<dbReference type="Gene3D" id="2.40.10.120">
    <property type="match status" value="1"/>
</dbReference>
<keyword evidence="5" id="KW-0732">Signal</keyword>
<name>A0A9X2JGY3_9BACT</name>
<feature type="chain" id="PRO_5040906986" evidence="5">
    <location>
        <begin position="30"/>
        <end position="382"/>
    </location>
</feature>
<keyword evidence="3" id="KW-0378">Hydrolase</keyword>
<gene>
    <name evidence="7" type="ORF">NG895_16385</name>
</gene>
<dbReference type="EMBL" id="JAMXLR010000055">
    <property type="protein sequence ID" value="MCO6045490.1"/>
    <property type="molecule type" value="Genomic_DNA"/>
</dbReference>
<comment type="caution">
    <text evidence="7">The sequence shown here is derived from an EMBL/GenBank/DDBJ whole genome shotgun (WGS) entry which is preliminary data.</text>
</comment>
<feature type="domain" description="PDZ" evidence="6">
    <location>
        <begin position="271"/>
        <end position="363"/>
    </location>
</feature>
<organism evidence="7 8">
    <name type="scientific">Aeoliella straminimaris</name>
    <dbReference type="NCBI Taxonomy" id="2954799"/>
    <lineage>
        <taxon>Bacteria</taxon>
        <taxon>Pseudomonadati</taxon>
        <taxon>Planctomycetota</taxon>
        <taxon>Planctomycetia</taxon>
        <taxon>Pirellulales</taxon>
        <taxon>Lacipirellulaceae</taxon>
        <taxon>Aeoliella</taxon>
    </lineage>
</organism>
<dbReference type="SUPFAM" id="SSF50494">
    <property type="entry name" value="Trypsin-like serine proteases"/>
    <property type="match status" value="1"/>
</dbReference>
<dbReference type="GO" id="GO:0006508">
    <property type="term" value="P:proteolysis"/>
    <property type="evidence" value="ECO:0007669"/>
    <property type="project" value="UniProtKB-KW"/>
</dbReference>
<dbReference type="InterPro" id="IPR036034">
    <property type="entry name" value="PDZ_sf"/>
</dbReference>
<evidence type="ECO:0000256" key="4">
    <source>
        <dbReference type="SAM" id="Coils"/>
    </source>
</evidence>
<dbReference type="Pfam" id="PF13180">
    <property type="entry name" value="PDZ_2"/>
    <property type="match status" value="1"/>
</dbReference>
<keyword evidence="2" id="KW-0645">Protease</keyword>
<evidence type="ECO:0000256" key="5">
    <source>
        <dbReference type="SAM" id="SignalP"/>
    </source>
</evidence>
<reference evidence="7" key="1">
    <citation type="submission" date="2022-06" db="EMBL/GenBank/DDBJ databases">
        <title>Aeoliella straminimaris, a novel planctomycete from sediments.</title>
        <authorList>
            <person name="Vitorino I.R."/>
            <person name="Lage O.M."/>
        </authorList>
    </citation>
    <scope>NUCLEOTIDE SEQUENCE</scope>
    <source>
        <strain evidence="7">ICT_H6.2</strain>
    </source>
</reference>
<dbReference type="InterPro" id="IPR001940">
    <property type="entry name" value="Peptidase_S1C"/>
</dbReference>
<dbReference type="AlphaFoldDB" id="A0A9X2JGY3"/>
<keyword evidence="4" id="KW-0175">Coiled coil</keyword>
<evidence type="ECO:0000259" key="6">
    <source>
        <dbReference type="PROSITE" id="PS50106"/>
    </source>
</evidence>
<sequence length="382" mass="40807">MQGSPPLSYRFLTALLCAVCLTWSTGAQGQIAALDGRAAANAANERERDYDQLARDVDALERELGIIKRVVKLVTPAVVHIEASPVRGSGQRSDLQEAGSGVIVNISGKPFVLTNRHVIKHSSAPFIRVQFADGNITRPNRIWSDPQTDVAVLRLPDTKLLAARLGNSNRLEIGEQVLAVGSPFGLSQSVTRGIISAKGRYNLDLGDGDVRLQNFLQTDAAINPGNSGGPLINLRGEVVGINTAIASNSGGNEGIGFSIPINAVIRIAKDLTTVGHVNRGFLGVTLDSLFDDRRARSLGLPSLSGTRVKSVEPGSPADRASLKPDDVILLFDGIRVSDMDHLISLVGLTEIGRDIPLVVYRDRRAIELDVKIGDAPEEDALN</sequence>